<comment type="caution">
    <text evidence="3">The sequence shown here is derived from an EMBL/GenBank/DDBJ whole genome shotgun (WGS) entry which is preliminary data.</text>
</comment>
<dbReference type="InterPro" id="IPR045969">
    <property type="entry name" value="DUF5925"/>
</dbReference>
<protein>
    <submittedName>
        <fullName evidence="3">ATPase family protein associated with various cellular activities (AAA)</fullName>
    </submittedName>
</protein>
<accession>A0A543IZB5</accession>
<dbReference type="EMBL" id="VFPQ01000001">
    <property type="protein sequence ID" value="TQM75907.1"/>
    <property type="molecule type" value="Genomic_DNA"/>
</dbReference>
<evidence type="ECO:0000259" key="2">
    <source>
        <dbReference type="SMART" id="SM00382"/>
    </source>
</evidence>
<keyword evidence="4" id="KW-1185">Reference proteome</keyword>
<evidence type="ECO:0000313" key="4">
    <source>
        <dbReference type="Proteomes" id="UP000319213"/>
    </source>
</evidence>
<dbReference type="Pfam" id="PF00004">
    <property type="entry name" value="AAA"/>
    <property type="match status" value="1"/>
</dbReference>
<name>A0A543IZB5_9ACTN</name>
<dbReference type="InterPro" id="IPR027417">
    <property type="entry name" value="P-loop_NTPase"/>
</dbReference>
<feature type="domain" description="AAA+ ATPase" evidence="2">
    <location>
        <begin position="183"/>
        <end position="319"/>
    </location>
</feature>
<dbReference type="GO" id="GO:0005524">
    <property type="term" value="F:ATP binding"/>
    <property type="evidence" value="ECO:0007669"/>
    <property type="project" value="InterPro"/>
</dbReference>
<dbReference type="Pfam" id="PF19347">
    <property type="entry name" value="DUF5925"/>
    <property type="match status" value="1"/>
</dbReference>
<proteinExistence type="inferred from homology"/>
<comment type="similarity">
    <text evidence="1">Belongs to the AAA ATPase family. BCS1 subfamily.</text>
</comment>
<dbReference type="InterPro" id="IPR050747">
    <property type="entry name" value="Mitochondrial_chaperone_BCS1"/>
</dbReference>
<dbReference type="PANTHER" id="PTHR23070">
    <property type="entry name" value="BCS1 AAA-TYPE ATPASE"/>
    <property type="match status" value="1"/>
</dbReference>
<dbReference type="SMART" id="SM00382">
    <property type="entry name" value="AAA"/>
    <property type="match status" value="1"/>
</dbReference>
<dbReference type="InterPro" id="IPR003959">
    <property type="entry name" value="ATPase_AAA_core"/>
</dbReference>
<gene>
    <name evidence="3" type="ORF">FHX40_2629</name>
</gene>
<dbReference type="GO" id="GO:0016887">
    <property type="term" value="F:ATP hydrolysis activity"/>
    <property type="evidence" value="ECO:0007669"/>
    <property type="project" value="InterPro"/>
</dbReference>
<dbReference type="Gene3D" id="3.40.50.300">
    <property type="entry name" value="P-loop containing nucleotide triphosphate hydrolases"/>
    <property type="match status" value="1"/>
</dbReference>
<reference evidence="3 4" key="1">
    <citation type="submission" date="2019-06" db="EMBL/GenBank/DDBJ databases">
        <title>Sequencing the genomes of 1000 actinobacteria strains.</title>
        <authorList>
            <person name="Klenk H.-P."/>
        </authorList>
    </citation>
    <scope>NUCLEOTIDE SEQUENCE [LARGE SCALE GENOMIC DNA]</scope>
    <source>
        <strain evidence="3 4">DSM 43186</strain>
    </source>
</reference>
<evidence type="ECO:0000256" key="1">
    <source>
        <dbReference type="ARBA" id="ARBA00007448"/>
    </source>
</evidence>
<organism evidence="3 4">
    <name type="scientific">Thermopolyspora flexuosa</name>
    <dbReference type="NCBI Taxonomy" id="103836"/>
    <lineage>
        <taxon>Bacteria</taxon>
        <taxon>Bacillati</taxon>
        <taxon>Actinomycetota</taxon>
        <taxon>Actinomycetes</taxon>
        <taxon>Streptosporangiales</taxon>
        <taxon>Streptosporangiaceae</taxon>
        <taxon>Thermopolyspora</taxon>
    </lineage>
</organism>
<sequence>MSQPKQAPLDAASLPMRIWLDDTDDPLDVIDALAISPFAAGELPWAMSAQLERVRPDAPLMPADARLLRVSIQRKGNESRLACGDGWLLRAVRRWDRTASVLVTAAAEDVARRVLEESIRDATEPPPVTDHVTMGFLHWSGGVLQRSHRPITAPTWESIRGNYPRSAQGELDRLFTLTPSESMGRLLLLHGPPGTGKTTLLRTLAREWHSWCHTDCVLDPESLFGEPGYLMEVVLDDGGREEDRWRLLVLEDCDELIRAGAKQVTGQGLSRLLNLTDGLLGQGGRILVAITTNEPISHLHPAVTRPGRCLAEIEVGRLSYEEAVSWLTSRPATGADAEGSPNGEAPAVSPAELVTRVPAQGATLAELYALLAGRPIGRSTEPEETGLYL</sequence>
<dbReference type="SUPFAM" id="SSF52540">
    <property type="entry name" value="P-loop containing nucleoside triphosphate hydrolases"/>
    <property type="match status" value="1"/>
</dbReference>
<dbReference type="InterPro" id="IPR003593">
    <property type="entry name" value="AAA+_ATPase"/>
</dbReference>
<dbReference type="RefSeq" id="WP_229788285.1">
    <property type="nucleotide sequence ID" value="NZ_BMPV01000001.1"/>
</dbReference>
<evidence type="ECO:0000313" key="3">
    <source>
        <dbReference type="EMBL" id="TQM75907.1"/>
    </source>
</evidence>
<dbReference type="Proteomes" id="UP000319213">
    <property type="component" value="Unassembled WGS sequence"/>
</dbReference>
<dbReference type="AlphaFoldDB" id="A0A543IZB5"/>